<evidence type="ECO:0000313" key="1">
    <source>
        <dbReference type="EMBL" id="OGK57992.1"/>
    </source>
</evidence>
<protein>
    <recommendedName>
        <fullName evidence="3">DAHP synthetase I/KDSA domain-containing protein</fullName>
    </recommendedName>
</protein>
<dbReference type="Gene3D" id="3.20.20.70">
    <property type="entry name" value="Aldolase class I"/>
    <property type="match status" value="1"/>
</dbReference>
<name>A0A1F7JQW5_9BACT</name>
<dbReference type="Proteomes" id="UP000178039">
    <property type="component" value="Unassembled WGS sequence"/>
</dbReference>
<comment type="caution">
    <text evidence="1">The sequence shown here is derived from an EMBL/GenBank/DDBJ whole genome shotgun (WGS) entry which is preliminary data.</text>
</comment>
<gene>
    <name evidence="1" type="ORF">A3H86_01965</name>
</gene>
<dbReference type="EMBL" id="MGBB01000039">
    <property type="protein sequence ID" value="OGK57992.1"/>
    <property type="molecule type" value="Genomic_DNA"/>
</dbReference>
<sequence>MKNNAVSIIAGPCSIDENNIREVKEISKITVINRLGHQQKAIAGTRIVGLKSRTALHTSGDGMGIDYPSFMRNTAVLLQGGKMPDMETPPSVLIAEEISQNTGMIIATEIMSPLVQLPHYVGRIPQGKLLPWNPAVEQLGWPIMQMAHFARRCGWHIGLKNGKWVGEHLHIANSPDYQGKTSMEKTWAGLVSFVGKIAGDIVLIHRGVDVPEKDRYRNAVIHEISRRTKLATGVKLYLDPSHSHGPNMRDQIVAATVEALKIKISNSQFLYDGVLVETGSSTTDTEQHITIEELKQMVKKVAKFRDLVKPESHKSKTDRVNYQFA</sequence>
<dbReference type="SUPFAM" id="SSF51569">
    <property type="entry name" value="Aldolase"/>
    <property type="match status" value="1"/>
</dbReference>
<accession>A0A1F7JQW5</accession>
<organism evidence="1 2">
    <name type="scientific">Candidatus Roizmanbacteria bacterium RIFCSPLOWO2_02_FULL_41_9</name>
    <dbReference type="NCBI Taxonomy" id="1802077"/>
    <lineage>
        <taxon>Bacteria</taxon>
        <taxon>Candidatus Roizmaniibacteriota</taxon>
    </lineage>
</organism>
<reference evidence="1 2" key="1">
    <citation type="journal article" date="2016" name="Nat. Commun.">
        <title>Thousands of microbial genomes shed light on interconnected biogeochemical processes in an aquifer system.</title>
        <authorList>
            <person name="Anantharaman K."/>
            <person name="Brown C.T."/>
            <person name="Hug L.A."/>
            <person name="Sharon I."/>
            <person name="Castelle C.J."/>
            <person name="Probst A.J."/>
            <person name="Thomas B.C."/>
            <person name="Singh A."/>
            <person name="Wilkins M.J."/>
            <person name="Karaoz U."/>
            <person name="Brodie E.L."/>
            <person name="Williams K.H."/>
            <person name="Hubbard S.S."/>
            <person name="Banfield J.F."/>
        </authorList>
    </citation>
    <scope>NUCLEOTIDE SEQUENCE [LARGE SCALE GENOMIC DNA]</scope>
</reference>
<evidence type="ECO:0000313" key="2">
    <source>
        <dbReference type="Proteomes" id="UP000178039"/>
    </source>
</evidence>
<evidence type="ECO:0008006" key="3">
    <source>
        <dbReference type="Google" id="ProtNLM"/>
    </source>
</evidence>
<dbReference type="InterPro" id="IPR013785">
    <property type="entry name" value="Aldolase_TIM"/>
</dbReference>
<proteinExistence type="predicted"/>
<dbReference type="AlphaFoldDB" id="A0A1F7JQW5"/>